<reference evidence="1 2" key="1">
    <citation type="submission" date="2024-01" db="EMBL/GenBank/DDBJ databases">
        <title>Genome assemblies of Stephania.</title>
        <authorList>
            <person name="Yang L."/>
        </authorList>
    </citation>
    <scope>NUCLEOTIDE SEQUENCE [LARGE SCALE GENOMIC DNA]</scope>
    <source>
        <strain evidence="1">YNDBR</strain>
        <tissue evidence="1">Leaf</tissue>
    </source>
</reference>
<keyword evidence="2" id="KW-1185">Reference proteome</keyword>
<proteinExistence type="predicted"/>
<gene>
    <name evidence="1" type="ORF">Syun_030792</name>
</gene>
<evidence type="ECO:0000313" key="1">
    <source>
        <dbReference type="EMBL" id="KAK9081468.1"/>
    </source>
</evidence>
<dbReference type="Proteomes" id="UP001420932">
    <property type="component" value="Unassembled WGS sequence"/>
</dbReference>
<sequence length="255" mass="28535">MNRCITPTISLLKRFLFSRRTLSLSSNSKITNSSLHQRRQLLFSSASSTLSFAVNRKGRDSCISHGGGLGVSSDFASFPKVIHERDWLVALKAEEVKKVKEVLLLKSISSPSSSSSSSTATTTATYGLELYCEKERPWEDQFERSLYYLICYRGLRKNVDMIANLEVADVFRARAKAKLQRRRQELTQTTPNQPVDDEAVYYKVASECPIGRVYSLRSLRRKNRRYVDPDASTSQHPQGVVGGVAGDGAVGIEME</sequence>
<name>A0AAP0DY48_9MAGN</name>
<evidence type="ECO:0000313" key="2">
    <source>
        <dbReference type="Proteomes" id="UP001420932"/>
    </source>
</evidence>
<accession>A0AAP0DY48</accession>
<dbReference type="EMBL" id="JBBNAF010000053">
    <property type="protein sequence ID" value="KAK9081468.1"/>
    <property type="molecule type" value="Genomic_DNA"/>
</dbReference>
<protein>
    <submittedName>
        <fullName evidence="1">Uncharacterized protein</fullName>
    </submittedName>
</protein>
<organism evidence="1 2">
    <name type="scientific">Stephania yunnanensis</name>
    <dbReference type="NCBI Taxonomy" id="152371"/>
    <lineage>
        <taxon>Eukaryota</taxon>
        <taxon>Viridiplantae</taxon>
        <taxon>Streptophyta</taxon>
        <taxon>Embryophyta</taxon>
        <taxon>Tracheophyta</taxon>
        <taxon>Spermatophyta</taxon>
        <taxon>Magnoliopsida</taxon>
        <taxon>Ranunculales</taxon>
        <taxon>Menispermaceae</taxon>
        <taxon>Menispermoideae</taxon>
        <taxon>Cissampelideae</taxon>
        <taxon>Stephania</taxon>
    </lineage>
</organism>
<dbReference type="AlphaFoldDB" id="A0AAP0DY48"/>
<comment type="caution">
    <text evidence="1">The sequence shown here is derived from an EMBL/GenBank/DDBJ whole genome shotgun (WGS) entry which is preliminary data.</text>
</comment>